<proteinExistence type="predicted"/>
<dbReference type="PANTHER" id="PTHR46233">
    <property type="entry name" value="HYDROXYACYLGLUTATHIONE HYDROLASE GLOC"/>
    <property type="match status" value="1"/>
</dbReference>
<comment type="cofactor">
    <cofactor evidence="1">
        <name>Zn(2+)</name>
        <dbReference type="ChEBI" id="CHEBI:29105"/>
    </cofactor>
</comment>
<dbReference type="AlphaFoldDB" id="A0A538TVA7"/>
<dbReference type="GO" id="GO:0046872">
    <property type="term" value="F:metal ion binding"/>
    <property type="evidence" value="ECO:0007669"/>
    <property type="project" value="UniProtKB-KW"/>
</dbReference>
<protein>
    <submittedName>
        <fullName evidence="7">MBL fold metallo-hydrolase</fullName>
    </submittedName>
</protein>
<comment type="caution">
    <text evidence="7">The sequence shown here is derived from an EMBL/GenBank/DDBJ whole genome shotgun (WGS) entry which is preliminary data.</text>
</comment>
<evidence type="ECO:0000256" key="1">
    <source>
        <dbReference type="ARBA" id="ARBA00001947"/>
    </source>
</evidence>
<reference evidence="7 8" key="1">
    <citation type="journal article" date="2019" name="Nat. Microbiol.">
        <title>Mediterranean grassland soil C-N compound turnover is dependent on rainfall and depth, and is mediated by genomically divergent microorganisms.</title>
        <authorList>
            <person name="Diamond S."/>
            <person name="Andeer P.F."/>
            <person name="Li Z."/>
            <person name="Crits-Christoph A."/>
            <person name="Burstein D."/>
            <person name="Anantharaman K."/>
            <person name="Lane K.R."/>
            <person name="Thomas B.C."/>
            <person name="Pan C."/>
            <person name="Northen T.R."/>
            <person name="Banfield J.F."/>
        </authorList>
    </citation>
    <scope>NUCLEOTIDE SEQUENCE [LARGE SCALE GENOMIC DNA]</scope>
    <source>
        <strain evidence="7">WS_10</strain>
    </source>
</reference>
<dbReference type="InterPro" id="IPR001279">
    <property type="entry name" value="Metallo-B-lactamas"/>
</dbReference>
<dbReference type="Pfam" id="PF00753">
    <property type="entry name" value="Lactamase_B"/>
    <property type="match status" value="1"/>
</dbReference>
<organism evidence="7 8">
    <name type="scientific">Eiseniibacteriota bacterium</name>
    <dbReference type="NCBI Taxonomy" id="2212470"/>
    <lineage>
        <taxon>Bacteria</taxon>
        <taxon>Candidatus Eiseniibacteriota</taxon>
    </lineage>
</organism>
<dbReference type="SUPFAM" id="SSF56281">
    <property type="entry name" value="Metallo-hydrolase/oxidoreductase"/>
    <property type="match status" value="1"/>
</dbReference>
<evidence type="ECO:0000256" key="2">
    <source>
        <dbReference type="ARBA" id="ARBA00022723"/>
    </source>
</evidence>
<sequence length="214" mass="23237">MGLVSRSFVLGPFATNAYLITCESTGETAVVDVGFDPEVVIAEVKRDRLPVRHLLNTHAHYDHVARMRDVQRALGGTYWLHPGDRPLLDHLAEQAAAFGLPDAQAPEEVHDLADRQLLALGTESLEVIHTPGHSPGSVTFRWADLLWVGDVLFAGSIGRTDLPGGSFEVLARSIRERLFPLGDRLRVLPGHGPDTTIGDERRSNPFVGAGADLA</sequence>
<evidence type="ECO:0000313" key="8">
    <source>
        <dbReference type="Proteomes" id="UP000319836"/>
    </source>
</evidence>
<evidence type="ECO:0000313" key="7">
    <source>
        <dbReference type="EMBL" id="TMQ67518.1"/>
    </source>
</evidence>
<dbReference type="InterPro" id="IPR036866">
    <property type="entry name" value="RibonucZ/Hydroxyglut_hydro"/>
</dbReference>
<gene>
    <name evidence="7" type="ORF">E6K80_15185</name>
</gene>
<dbReference type="SMART" id="SM00849">
    <property type="entry name" value="Lactamase_B"/>
    <property type="match status" value="1"/>
</dbReference>
<keyword evidence="2" id="KW-0479">Metal-binding</keyword>
<evidence type="ECO:0000256" key="4">
    <source>
        <dbReference type="ARBA" id="ARBA00022833"/>
    </source>
</evidence>
<keyword evidence="4" id="KW-0862">Zinc</keyword>
<evidence type="ECO:0000259" key="6">
    <source>
        <dbReference type="SMART" id="SM00849"/>
    </source>
</evidence>
<dbReference type="Gene3D" id="3.60.15.10">
    <property type="entry name" value="Ribonuclease Z/Hydroxyacylglutathione hydrolase-like"/>
    <property type="match status" value="1"/>
</dbReference>
<feature type="domain" description="Metallo-beta-lactamase" evidence="6">
    <location>
        <begin position="14"/>
        <end position="191"/>
    </location>
</feature>
<keyword evidence="3 7" id="KW-0378">Hydrolase</keyword>
<dbReference type="Proteomes" id="UP000319836">
    <property type="component" value="Unassembled WGS sequence"/>
</dbReference>
<dbReference type="GO" id="GO:0016787">
    <property type="term" value="F:hydrolase activity"/>
    <property type="evidence" value="ECO:0007669"/>
    <property type="project" value="UniProtKB-KW"/>
</dbReference>
<dbReference type="EMBL" id="VBPA01000445">
    <property type="protein sequence ID" value="TMQ67518.1"/>
    <property type="molecule type" value="Genomic_DNA"/>
</dbReference>
<dbReference type="PANTHER" id="PTHR46233:SF3">
    <property type="entry name" value="HYDROXYACYLGLUTATHIONE HYDROLASE GLOC"/>
    <property type="match status" value="1"/>
</dbReference>
<evidence type="ECO:0000256" key="3">
    <source>
        <dbReference type="ARBA" id="ARBA00022801"/>
    </source>
</evidence>
<name>A0A538TVA7_UNCEI</name>
<dbReference type="InterPro" id="IPR051453">
    <property type="entry name" value="MBL_Glyoxalase_II"/>
</dbReference>
<accession>A0A538TVA7</accession>
<feature type="region of interest" description="Disordered" evidence="5">
    <location>
        <begin position="190"/>
        <end position="214"/>
    </location>
</feature>
<evidence type="ECO:0000256" key="5">
    <source>
        <dbReference type="SAM" id="MobiDB-lite"/>
    </source>
</evidence>